<protein>
    <recommendedName>
        <fullName evidence="2">Glycosyltransferase 2-like domain-containing protein</fullName>
    </recommendedName>
</protein>
<dbReference type="Pfam" id="PF00535">
    <property type="entry name" value="Glycos_transf_2"/>
    <property type="match status" value="1"/>
</dbReference>
<feature type="domain" description="Glycosyltransferase 2-like" evidence="2">
    <location>
        <begin position="4"/>
        <end position="123"/>
    </location>
</feature>
<evidence type="ECO:0000256" key="1">
    <source>
        <dbReference type="ARBA" id="ARBA00006739"/>
    </source>
</evidence>
<dbReference type="GO" id="GO:0016758">
    <property type="term" value="F:hexosyltransferase activity"/>
    <property type="evidence" value="ECO:0007669"/>
    <property type="project" value="UniProtKB-ARBA"/>
</dbReference>
<dbReference type="CDD" id="cd00761">
    <property type="entry name" value="Glyco_tranf_GTA_type"/>
    <property type="match status" value="1"/>
</dbReference>
<gene>
    <name evidence="3" type="ORF">BKP45_18990</name>
</gene>
<dbReference type="AlphaFoldDB" id="A0A1S2M1D8"/>
<evidence type="ECO:0000313" key="4">
    <source>
        <dbReference type="Proteomes" id="UP000180057"/>
    </source>
</evidence>
<keyword evidence="4" id="KW-1185">Reference proteome</keyword>
<reference evidence="3 4" key="1">
    <citation type="submission" date="2016-10" db="EMBL/GenBank/DDBJ databases">
        <title>Draft genome sequences of four alkaliphilic bacteria belonging to the Anaerobacillus genus.</title>
        <authorList>
            <person name="Bassil N.M."/>
            <person name="Lloyd J.R."/>
        </authorList>
    </citation>
    <scope>NUCLEOTIDE SEQUENCE [LARGE SCALE GENOMIC DNA]</scope>
    <source>
        <strain evidence="3 4">DSM 22531</strain>
    </source>
</reference>
<dbReference type="Gene3D" id="3.90.550.10">
    <property type="entry name" value="Spore Coat Polysaccharide Biosynthesis Protein SpsA, Chain A"/>
    <property type="match status" value="1"/>
</dbReference>
<dbReference type="SUPFAM" id="SSF53448">
    <property type="entry name" value="Nucleotide-diphospho-sugar transferases"/>
    <property type="match status" value="1"/>
</dbReference>
<comment type="similarity">
    <text evidence="1">Belongs to the glycosyltransferase 2 family.</text>
</comment>
<evidence type="ECO:0000259" key="2">
    <source>
        <dbReference type="Pfam" id="PF00535"/>
    </source>
</evidence>
<proteinExistence type="inferred from homology"/>
<dbReference type="STRING" id="472963.BKP45_18990"/>
<dbReference type="Proteomes" id="UP000180057">
    <property type="component" value="Unassembled WGS sequence"/>
</dbReference>
<evidence type="ECO:0000313" key="3">
    <source>
        <dbReference type="EMBL" id="OIJ18532.1"/>
    </source>
</evidence>
<dbReference type="RefSeq" id="WP_071390750.1">
    <property type="nucleotide sequence ID" value="NZ_MLQS01000030.1"/>
</dbReference>
<dbReference type="PANTHER" id="PTHR22916:SF3">
    <property type="entry name" value="UDP-GLCNAC:BETAGAL BETA-1,3-N-ACETYLGLUCOSAMINYLTRANSFERASE-LIKE PROTEIN 1"/>
    <property type="match status" value="1"/>
</dbReference>
<dbReference type="InterPro" id="IPR029044">
    <property type="entry name" value="Nucleotide-diphossugar_trans"/>
</dbReference>
<comment type="caution">
    <text evidence="3">The sequence shown here is derived from an EMBL/GenBank/DDBJ whole genome shotgun (WGS) entry which is preliminary data.</text>
</comment>
<dbReference type="PANTHER" id="PTHR22916">
    <property type="entry name" value="GLYCOSYLTRANSFERASE"/>
    <property type="match status" value="1"/>
</dbReference>
<accession>A0A1S2M1D8</accession>
<dbReference type="EMBL" id="MLQS01000030">
    <property type="protein sequence ID" value="OIJ18532.1"/>
    <property type="molecule type" value="Genomic_DNA"/>
</dbReference>
<dbReference type="InterPro" id="IPR001173">
    <property type="entry name" value="Glyco_trans_2-like"/>
</dbReference>
<dbReference type="OrthoDB" id="6713581at2"/>
<sequence length="228" mass="27456">MVSIITCTIRPEYINHVFENYERQTWKDKELIIVLNREDMDLMEWKKKAEQYQNVSVYQKPYEITVGECKNFAIKKAKFDYIAKFDDDDYYSPHFLSEGMKAFEDKNADITGKCAYFAYIERTKELVTRFNVENRFVSAVCDSTLIFKKEIFNHVQFTTKQNQGSDRQFQIESQEKGYKIYSTSKYNYTNIRRDVKYHTWKISEENFLKNCRFVANTDHYKNLVDKEF</sequence>
<organism evidence="3 4">
    <name type="scientific">Anaerobacillus alkalidiazotrophicus</name>
    <dbReference type="NCBI Taxonomy" id="472963"/>
    <lineage>
        <taxon>Bacteria</taxon>
        <taxon>Bacillati</taxon>
        <taxon>Bacillota</taxon>
        <taxon>Bacilli</taxon>
        <taxon>Bacillales</taxon>
        <taxon>Bacillaceae</taxon>
        <taxon>Anaerobacillus</taxon>
    </lineage>
</organism>
<name>A0A1S2M1D8_9BACI</name>